<sequence length="235" mass="27417">MKEHLKDYFPDRFDNGSGPLSLGYKIFDLIDSSKERRHRANCERKVAYVFNRSNELQLLAGAMKKYGCDFNLLRHVSCEKCKNCAGGFDPDTNQIIICYTESLNEHKIMATMMHEMVHMFDYCRVKFDFNNLEHVACSEIRAANLTYCSISDRLMHGGPGLLDFKKTHQYCVKDIAFQSIKAYSPETDDSKLWSIVDKVFPDCYNDLEPFGRRPTSGVKNFKHSYRERFHYGYVY</sequence>
<evidence type="ECO:0000256" key="1">
    <source>
        <dbReference type="ARBA" id="ARBA00009915"/>
    </source>
</evidence>
<dbReference type="EMBL" id="GGYP01000665">
    <property type="protein sequence ID" value="MDE45436.1"/>
    <property type="molecule type" value="Transcribed_RNA"/>
</dbReference>
<evidence type="ECO:0000256" key="4">
    <source>
        <dbReference type="ARBA" id="ARBA00022801"/>
    </source>
</evidence>
<evidence type="ECO:0000256" key="6">
    <source>
        <dbReference type="RuleBase" id="RU364057"/>
    </source>
</evidence>
<dbReference type="AlphaFoldDB" id="A0A6G1S4K4"/>
<dbReference type="GO" id="GO:0005739">
    <property type="term" value="C:mitochondrion"/>
    <property type="evidence" value="ECO:0007669"/>
    <property type="project" value="GOC"/>
</dbReference>
<keyword evidence="5 6" id="KW-0482">Metalloprotease</keyword>
<dbReference type="EC" id="3.4.24.-" evidence="6"/>
<evidence type="ECO:0000256" key="2">
    <source>
        <dbReference type="ARBA" id="ARBA00022670"/>
    </source>
</evidence>
<dbReference type="GO" id="GO:0046872">
    <property type="term" value="F:metal ion binding"/>
    <property type="evidence" value="ECO:0007669"/>
    <property type="project" value="UniProtKB-KW"/>
</dbReference>
<keyword evidence="4 6" id="KW-0378">Hydrolase</keyword>
<accession>A0A6G1S4K4</accession>
<dbReference type="GO" id="GO:0004222">
    <property type="term" value="F:metalloendopeptidase activity"/>
    <property type="evidence" value="ECO:0007669"/>
    <property type="project" value="InterPro"/>
</dbReference>
<gene>
    <name evidence="7" type="primary">XRCC6BP1_0</name>
    <name evidence="8" type="synonym">XRCC6BP1_2</name>
    <name evidence="7" type="ORF">g.10084</name>
    <name evidence="8" type="ORF">g.10085</name>
</gene>
<dbReference type="PANTHER" id="PTHR21711">
    <property type="entry name" value="MITOCHONDRIAL INNER MEMBRANE PROTEASE"/>
    <property type="match status" value="1"/>
</dbReference>
<comment type="similarity">
    <text evidence="1 6">Belongs to the peptidase M76 family.</text>
</comment>
<dbReference type="Pfam" id="PF09768">
    <property type="entry name" value="Peptidase_M76"/>
    <property type="match status" value="1"/>
</dbReference>
<keyword evidence="2 6" id="KW-0645">Protease</keyword>
<dbReference type="InterPro" id="IPR019165">
    <property type="entry name" value="Peptidase_M76_ATP23"/>
</dbReference>
<dbReference type="PANTHER" id="PTHR21711:SF0">
    <property type="entry name" value="MITOCHONDRIAL INNER MEMBRANE PROTEASE ATP23 HOMOLOG"/>
    <property type="match status" value="1"/>
</dbReference>
<evidence type="ECO:0000313" key="7">
    <source>
        <dbReference type="EMBL" id="MDE45436.1"/>
    </source>
</evidence>
<keyword evidence="3 6" id="KW-0479">Metal-binding</keyword>
<evidence type="ECO:0000256" key="5">
    <source>
        <dbReference type="ARBA" id="ARBA00023049"/>
    </source>
</evidence>
<dbReference type="GO" id="GO:0033615">
    <property type="term" value="P:mitochondrial proton-transporting ATP synthase complex assembly"/>
    <property type="evidence" value="ECO:0007669"/>
    <property type="project" value="TreeGrafter"/>
</dbReference>
<evidence type="ECO:0000256" key="3">
    <source>
        <dbReference type="ARBA" id="ARBA00022723"/>
    </source>
</evidence>
<evidence type="ECO:0000313" key="8">
    <source>
        <dbReference type="EMBL" id="MDE51376.1"/>
    </source>
</evidence>
<protein>
    <recommendedName>
        <fullName evidence="6">Mitochondrial inner membrane protease ATP23</fullName>
        <ecNumber evidence="6">3.4.24.-</ecNumber>
    </recommendedName>
</protein>
<name>A0A6G1S4K4_9ACAR</name>
<proteinExistence type="inferred from homology"/>
<organism evidence="7">
    <name type="scientific">Aceria tosichella</name>
    <name type="common">wheat curl mite</name>
    <dbReference type="NCBI Taxonomy" id="561515"/>
    <lineage>
        <taxon>Eukaryota</taxon>
        <taxon>Metazoa</taxon>
        <taxon>Ecdysozoa</taxon>
        <taxon>Arthropoda</taxon>
        <taxon>Chelicerata</taxon>
        <taxon>Arachnida</taxon>
        <taxon>Acari</taxon>
        <taxon>Acariformes</taxon>
        <taxon>Trombidiformes</taxon>
        <taxon>Prostigmata</taxon>
        <taxon>Eupodina</taxon>
        <taxon>Eriophyoidea</taxon>
        <taxon>Eriophyidae</taxon>
        <taxon>Eriophyinae</taxon>
        <taxon>Aceriini</taxon>
        <taxon>Aceria</taxon>
    </lineage>
</organism>
<dbReference type="EMBL" id="GGYP01006605">
    <property type="protein sequence ID" value="MDE51376.1"/>
    <property type="molecule type" value="Transcribed_RNA"/>
</dbReference>
<dbReference type="GO" id="GO:0034982">
    <property type="term" value="P:mitochondrial protein processing"/>
    <property type="evidence" value="ECO:0007669"/>
    <property type="project" value="TreeGrafter"/>
</dbReference>
<reference evidence="7" key="1">
    <citation type="submission" date="2018-10" db="EMBL/GenBank/DDBJ databases">
        <title>Transcriptome assembly of Aceria tosichella (Wheat curl mite) Type 2.</title>
        <authorList>
            <person name="Scully E.D."/>
            <person name="Geib S.M."/>
            <person name="Palmer N.A."/>
            <person name="Gupta A.K."/>
            <person name="Sarath G."/>
            <person name="Tatineni S."/>
        </authorList>
    </citation>
    <scope>NUCLEOTIDE SEQUENCE</scope>
    <source>
        <strain evidence="7">LincolnNE</strain>
    </source>
</reference>